<dbReference type="InterPro" id="IPR029787">
    <property type="entry name" value="Nucleotide_cyclase"/>
</dbReference>
<protein>
    <recommendedName>
        <fullName evidence="3">diguanylate cyclase</fullName>
        <ecNumber evidence="3">2.7.7.65</ecNumber>
    </recommendedName>
</protein>
<dbReference type="CDD" id="cd18773">
    <property type="entry name" value="PDC1_HK_sensor"/>
    <property type="match status" value="1"/>
</dbReference>
<gene>
    <name evidence="8" type="ORF">A9B99_00835</name>
</gene>
<keyword evidence="6" id="KW-0472">Membrane</keyword>
<comment type="caution">
    <text evidence="8">The sequence shown here is derived from an EMBL/GenBank/DDBJ whole genome shotgun (WGS) entry which is preliminary data.</text>
</comment>
<dbReference type="Proteomes" id="UP000078225">
    <property type="component" value="Unassembled WGS sequence"/>
</dbReference>
<keyword evidence="9" id="KW-1185">Reference proteome</keyword>
<dbReference type="EMBL" id="LYRP01000001">
    <property type="protein sequence ID" value="OAT78313.1"/>
    <property type="molecule type" value="Genomic_DNA"/>
</dbReference>
<evidence type="ECO:0000256" key="5">
    <source>
        <dbReference type="ARBA" id="ARBA00034247"/>
    </source>
</evidence>
<feature type="transmembrane region" description="Helical" evidence="6">
    <location>
        <begin position="285"/>
        <end position="307"/>
    </location>
</feature>
<dbReference type="GO" id="GO:0043709">
    <property type="term" value="P:cell adhesion involved in single-species biofilm formation"/>
    <property type="evidence" value="ECO:0007669"/>
    <property type="project" value="TreeGrafter"/>
</dbReference>
<keyword evidence="6" id="KW-0812">Transmembrane</keyword>
<evidence type="ECO:0000256" key="2">
    <source>
        <dbReference type="ARBA" id="ARBA00004665"/>
    </source>
</evidence>
<evidence type="ECO:0000256" key="1">
    <source>
        <dbReference type="ARBA" id="ARBA00001946"/>
    </source>
</evidence>
<dbReference type="InterPro" id="IPR043128">
    <property type="entry name" value="Rev_trsase/Diguanyl_cyclase"/>
</dbReference>
<dbReference type="RefSeq" id="WP_064593705.1">
    <property type="nucleotide sequence ID" value="NZ_CP134782.1"/>
</dbReference>
<dbReference type="PROSITE" id="PS50887">
    <property type="entry name" value="GGDEF"/>
    <property type="match status" value="1"/>
</dbReference>
<dbReference type="FunFam" id="3.30.70.270:FF:000001">
    <property type="entry name" value="Diguanylate cyclase domain protein"/>
    <property type="match status" value="1"/>
</dbReference>
<accession>A0A1B7L7K0</accession>
<keyword evidence="4" id="KW-0342">GTP-binding</keyword>
<dbReference type="PANTHER" id="PTHR45138:SF9">
    <property type="entry name" value="DIGUANYLATE CYCLASE DGCM-RELATED"/>
    <property type="match status" value="1"/>
</dbReference>
<dbReference type="SUPFAM" id="SSF55073">
    <property type="entry name" value="Nucleotide cyclase"/>
    <property type="match status" value="1"/>
</dbReference>
<comment type="cofactor">
    <cofactor evidence="1">
        <name>Mg(2+)</name>
        <dbReference type="ChEBI" id="CHEBI:18420"/>
    </cofactor>
</comment>
<dbReference type="InterPro" id="IPR000160">
    <property type="entry name" value="GGDEF_dom"/>
</dbReference>
<organism evidence="8 9">
    <name type="scientific">Mangrovibacter phragmitis</name>
    <dbReference type="NCBI Taxonomy" id="1691903"/>
    <lineage>
        <taxon>Bacteria</taxon>
        <taxon>Pseudomonadati</taxon>
        <taxon>Pseudomonadota</taxon>
        <taxon>Gammaproteobacteria</taxon>
        <taxon>Enterobacterales</taxon>
        <taxon>Enterobacteriaceae</taxon>
        <taxon>Mangrovibacter</taxon>
    </lineage>
</organism>
<dbReference type="GO" id="GO:0005525">
    <property type="term" value="F:GTP binding"/>
    <property type="evidence" value="ECO:0007669"/>
    <property type="project" value="UniProtKB-KW"/>
</dbReference>
<dbReference type="Pfam" id="PF00990">
    <property type="entry name" value="GGDEF"/>
    <property type="match status" value="1"/>
</dbReference>
<feature type="transmembrane region" description="Helical" evidence="6">
    <location>
        <begin position="12"/>
        <end position="35"/>
    </location>
</feature>
<dbReference type="GO" id="GO:0052621">
    <property type="term" value="F:diguanylate cyclase activity"/>
    <property type="evidence" value="ECO:0007669"/>
    <property type="project" value="UniProtKB-EC"/>
</dbReference>
<dbReference type="InterPro" id="IPR050469">
    <property type="entry name" value="Diguanylate_Cyclase"/>
</dbReference>
<dbReference type="SMART" id="SM00267">
    <property type="entry name" value="GGDEF"/>
    <property type="match status" value="1"/>
</dbReference>
<dbReference type="OrthoDB" id="9812260at2"/>
<dbReference type="EC" id="2.7.7.65" evidence="3"/>
<evidence type="ECO:0000256" key="6">
    <source>
        <dbReference type="SAM" id="Phobius"/>
    </source>
</evidence>
<keyword evidence="6" id="KW-1133">Transmembrane helix</keyword>
<dbReference type="SUPFAM" id="SSF103190">
    <property type="entry name" value="Sensory domain-like"/>
    <property type="match status" value="1"/>
</dbReference>
<dbReference type="STRING" id="1691903.A9B99_00835"/>
<dbReference type="GO" id="GO:1902201">
    <property type="term" value="P:negative regulation of bacterial-type flagellum-dependent cell motility"/>
    <property type="evidence" value="ECO:0007669"/>
    <property type="project" value="TreeGrafter"/>
</dbReference>
<dbReference type="Gene3D" id="3.30.450.20">
    <property type="entry name" value="PAS domain"/>
    <property type="match status" value="1"/>
</dbReference>
<dbReference type="CDD" id="cd01949">
    <property type="entry name" value="GGDEF"/>
    <property type="match status" value="1"/>
</dbReference>
<sequence length="536" mass="59320">MTALRTIKLNLLLTWMSIGSVVLTGVLLLTSLYFYQKANIEHTILENNNAYARKLAETADRVIGISQQELAYSASKIHSLNDYQTMVDEADRLRLQSGFFNSVIVVNDRGIILATSPESLNLRGIGLQSKANKNALKTRKLYISQPFFTGTTGRYVIFLSAPLFDHAGNYLGYIGGSIYLKQKSILNQIISTHFYNYSANVSIVSNDGHIIFNKDPNKVGSQIGIDDQLKKMLRQNMSGTYVINHDEATQLLGVGSLTKTDWNVFVYADGSLVNDIMLSTIRQSVWFIILILVFTSLLSFILSTLIAQPLRRLAILSASKPTAHVVEEIRQIDAWYYEANKLKVSISAGMVSTIKQVKNLDREASTDPLTGLLNRRGFMTLASVSGKHSENALISLDLDHFKRVNDTWGHDTGDKVLVMVSGILKTICRETDLVGRFGGEEFVIMLPGTSTENAEKIAKRIRCTIEQEKHPQLPSVTISAGIAALEDADSIDEAIKMTDIALYEAKDKGRNRVVLYRSLCSQPLTSGVQSASSTHA</sequence>
<evidence type="ECO:0000259" key="7">
    <source>
        <dbReference type="PROSITE" id="PS50887"/>
    </source>
</evidence>
<reference evidence="9" key="1">
    <citation type="submission" date="2016-05" db="EMBL/GenBank/DDBJ databases">
        <authorList>
            <person name="Behera P."/>
            <person name="Vaishampayan P."/>
            <person name="Singh N."/>
            <person name="Raina V."/>
            <person name="Suar M."/>
            <person name="Pattnaik A."/>
            <person name="Rastogi G."/>
        </authorList>
    </citation>
    <scope>NUCLEOTIDE SEQUENCE [LARGE SCALE GENOMIC DNA]</scope>
    <source>
        <strain evidence="9">MP23</strain>
    </source>
</reference>
<dbReference type="PANTHER" id="PTHR45138">
    <property type="entry name" value="REGULATORY COMPONENTS OF SENSORY TRANSDUCTION SYSTEM"/>
    <property type="match status" value="1"/>
</dbReference>
<dbReference type="GO" id="GO:0005886">
    <property type="term" value="C:plasma membrane"/>
    <property type="evidence" value="ECO:0007669"/>
    <property type="project" value="TreeGrafter"/>
</dbReference>
<keyword evidence="4" id="KW-0547">Nucleotide-binding</keyword>
<comment type="catalytic activity">
    <reaction evidence="5">
        <text>2 GTP = 3',3'-c-di-GMP + 2 diphosphate</text>
        <dbReference type="Rhea" id="RHEA:24898"/>
        <dbReference type="ChEBI" id="CHEBI:33019"/>
        <dbReference type="ChEBI" id="CHEBI:37565"/>
        <dbReference type="ChEBI" id="CHEBI:58805"/>
        <dbReference type="EC" id="2.7.7.65"/>
    </reaction>
</comment>
<evidence type="ECO:0000256" key="4">
    <source>
        <dbReference type="ARBA" id="ARBA00023134"/>
    </source>
</evidence>
<comment type="pathway">
    <text evidence="2">Purine metabolism; 3',5'-cyclic di-GMP biosynthesis.</text>
</comment>
<proteinExistence type="predicted"/>
<dbReference type="InterPro" id="IPR029151">
    <property type="entry name" value="Sensor-like_sf"/>
</dbReference>
<dbReference type="AlphaFoldDB" id="A0A1B7L7K0"/>
<evidence type="ECO:0000313" key="9">
    <source>
        <dbReference type="Proteomes" id="UP000078225"/>
    </source>
</evidence>
<feature type="domain" description="GGDEF" evidence="7">
    <location>
        <begin position="389"/>
        <end position="518"/>
    </location>
</feature>
<dbReference type="Gene3D" id="3.30.70.270">
    <property type="match status" value="1"/>
</dbReference>
<evidence type="ECO:0000313" key="8">
    <source>
        <dbReference type="EMBL" id="OAT78313.1"/>
    </source>
</evidence>
<evidence type="ECO:0000256" key="3">
    <source>
        <dbReference type="ARBA" id="ARBA00012528"/>
    </source>
</evidence>
<dbReference type="NCBIfam" id="TIGR00254">
    <property type="entry name" value="GGDEF"/>
    <property type="match status" value="1"/>
</dbReference>
<name>A0A1B7L7K0_9ENTR</name>